<evidence type="ECO:0000256" key="1">
    <source>
        <dbReference type="SAM" id="MobiDB-lite"/>
    </source>
</evidence>
<feature type="compositionally biased region" description="Low complexity" evidence="1">
    <location>
        <begin position="58"/>
        <end position="72"/>
    </location>
</feature>
<feature type="compositionally biased region" description="Basic and acidic residues" evidence="1">
    <location>
        <begin position="93"/>
        <end position="107"/>
    </location>
</feature>
<reference evidence="2" key="1">
    <citation type="submission" date="2020-02" db="EMBL/GenBank/DDBJ databases">
        <authorList>
            <person name="Meier V. D."/>
        </authorList>
    </citation>
    <scope>NUCLEOTIDE SEQUENCE</scope>
    <source>
        <strain evidence="2">AVDCRST_MAG12</strain>
    </source>
</reference>
<evidence type="ECO:0000313" key="2">
    <source>
        <dbReference type="EMBL" id="CAA9484120.1"/>
    </source>
</evidence>
<gene>
    <name evidence="2" type="ORF">AVDCRST_MAG12-1688</name>
</gene>
<feature type="region of interest" description="Disordered" evidence="1">
    <location>
        <begin position="58"/>
        <end position="113"/>
    </location>
</feature>
<proteinExistence type="predicted"/>
<dbReference type="AlphaFoldDB" id="A0A6J4S6M0"/>
<feature type="non-terminal residue" evidence="2">
    <location>
        <position position="1"/>
    </location>
</feature>
<protein>
    <submittedName>
        <fullName evidence="2">Uncharacterized protein</fullName>
    </submittedName>
</protein>
<accession>A0A6J4S6M0</accession>
<dbReference type="EMBL" id="CADCVK010000261">
    <property type="protein sequence ID" value="CAA9484120.1"/>
    <property type="molecule type" value="Genomic_DNA"/>
</dbReference>
<sequence length="113" mass="11124">EVCRLRLLGRHGRGPVLRGGAGGAGGAVRFGPGVPRERPHPAAPGVPVARVGAVGALAGHGASRPARRPCAGSGRGGAARRGHLPRPAGLRGGRGDAGGRRLERGRASEGGGM</sequence>
<organism evidence="2">
    <name type="scientific">uncultured Rubrobacteraceae bacterium</name>
    <dbReference type="NCBI Taxonomy" id="349277"/>
    <lineage>
        <taxon>Bacteria</taxon>
        <taxon>Bacillati</taxon>
        <taxon>Actinomycetota</taxon>
        <taxon>Rubrobacteria</taxon>
        <taxon>Rubrobacterales</taxon>
        <taxon>Rubrobacteraceae</taxon>
        <taxon>environmental samples</taxon>
    </lineage>
</organism>
<feature type="non-terminal residue" evidence="2">
    <location>
        <position position="113"/>
    </location>
</feature>
<name>A0A6J4S6M0_9ACTN</name>